<dbReference type="InterPro" id="IPR036890">
    <property type="entry name" value="HATPase_C_sf"/>
</dbReference>
<name>A0A1M7PAK4_9PSED</name>
<dbReference type="STRING" id="1190415.SAMN05216593_10964"/>
<sequence length="683" mass="76193">MQDVAINGWSDRDDHLGASMRYLLIMLAVWLPLLAHAVEFDENTRFLPLGRMIQVFEDPTGKATIEDVRSEAGAQAFRAVDTGTFNAGYSSSVFWLKVDLLYRPLDAGQHTDWLLELAYPPMDYIDFYGPDAAGTLRLLAQTGDMLPFASRPFKQNTYIFQLDLAPGQTHTVYLRIHSAGSVQAPLNLWSTHAYLEAQPARIYAFGLIYGVLLGMLVYNLFIFISVREPDYLYYILYVASFGLYQMSINGVAIEYLWPDSPWWANASTPFLMAMATLFACQFSRSFLVTRRLARWVDRLLLGVIGIAAVVMCMALFVGYGPALRAATYLVLAGSLTIYLAGIVAVVSGERVGRYFVIAWSVFLVGGLIFSLMLLGQLPNTFLTMYACHIGTVLEMALLSMALADRINHTRREQEKTLLAAGRDLEYLNLQLATSNRLKDEFLATLTHELRTPMNGVIGSLELMQTMNLGEELEMYQQTAASSAQDMMSMINGILTLTELQAGVLYAQCESFDVPDLLEQLRERFSGPAYAKGLRLNLELDEKLPVTVRGDVHKLYQCVECLVDNALKFTREGTIKVRISGQLQDADRLRLRIEVMDTGIGFSHLDEANLYKHFFQVDGSMTRQYGGLGIGLAICRKLVELQGGELSHHSEPGKGSCFTLSLPMLTDIAGAVRKTPELKAHWGI</sequence>
<keyword evidence="3" id="KW-0597">Phosphoprotein</keyword>
<evidence type="ECO:0000256" key="1">
    <source>
        <dbReference type="ARBA" id="ARBA00000085"/>
    </source>
</evidence>
<dbReference type="InterPro" id="IPR004358">
    <property type="entry name" value="Sig_transdc_His_kin-like_C"/>
</dbReference>
<dbReference type="Gene3D" id="3.30.565.10">
    <property type="entry name" value="Histidine kinase-like ATPase, C-terminal domain"/>
    <property type="match status" value="1"/>
</dbReference>
<dbReference type="Proteomes" id="UP000183983">
    <property type="component" value="Unassembled WGS sequence"/>
</dbReference>
<evidence type="ECO:0000256" key="6">
    <source>
        <dbReference type="ARBA" id="ARBA00023012"/>
    </source>
</evidence>
<feature type="transmembrane region" description="Helical" evidence="7">
    <location>
        <begin position="231"/>
        <end position="257"/>
    </location>
</feature>
<keyword evidence="5 9" id="KW-0418">Kinase</keyword>
<evidence type="ECO:0000256" key="3">
    <source>
        <dbReference type="ARBA" id="ARBA00022553"/>
    </source>
</evidence>
<organism evidence="9 10">
    <name type="scientific">Pseudomonas asturiensis</name>
    <dbReference type="NCBI Taxonomy" id="1190415"/>
    <lineage>
        <taxon>Bacteria</taxon>
        <taxon>Pseudomonadati</taxon>
        <taxon>Pseudomonadota</taxon>
        <taxon>Gammaproteobacteria</taxon>
        <taxon>Pseudomonadales</taxon>
        <taxon>Pseudomonadaceae</taxon>
        <taxon>Pseudomonas</taxon>
    </lineage>
</organism>
<feature type="transmembrane region" description="Helical" evidence="7">
    <location>
        <begin position="20"/>
        <end position="38"/>
    </location>
</feature>
<comment type="catalytic activity">
    <reaction evidence="1">
        <text>ATP + protein L-histidine = ADP + protein N-phospho-L-histidine.</text>
        <dbReference type="EC" id="2.7.13.3"/>
    </reaction>
</comment>
<keyword evidence="7" id="KW-0812">Transmembrane</keyword>
<dbReference type="PROSITE" id="PS50109">
    <property type="entry name" value="HIS_KIN"/>
    <property type="match status" value="1"/>
</dbReference>
<reference evidence="9 10" key="1">
    <citation type="submission" date="2016-11" db="EMBL/GenBank/DDBJ databases">
        <authorList>
            <person name="Jaros S."/>
            <person name="Januszkiewicz K."/>
            <person name="Wedrychowicz H."/>
        </authorList>
    </citation>
    <scope>NUCLEOTIDE SEQUENCE [LARGE SCALE GENOMIC DNA]</scope>
    <source>
        <strain evidence="9 10">LMG 26898</strain>
    </source>
</reference>
<accession>A0A1M7PAK4</accession>
<dbReference type="InterPro" id="IPR036097">
    <property type="entry name" value="HisK_dim/P_sf"/>
</dbReference>
<dbReference type="Pfam" id="PF07695">
    <property type="entry name" value="7TMR-DISM_7TM"/>
    <property type="match status" value="1"/>
</dbReference>
<evidence type="ECO:0000259" key="8">
    <source>
        <dbReference type="PROSITE" id="PS50109"/>
    </source>
</evidence>
<dbReference type="Pfam" id="PF02518">
    <property type="entry name" value="HATPase_c"/>
    <property type="match status" value="1"/>
</dbReference>
<keyword evidence="7" id="KW-0472">Membrane</keyword>
<feature type="transmembrane region" description="Helical" evidence="7">
    <location>
        <begin position="381"/>
        <end position="403"/>
    </location>
</feature>
<protein>
    <recommendedName>
        <fullName evidence="2">histidine kinase</fullName>
        <ecNumber evidence="2">2.7.13.3</ecNumber>
    </recommendedName>
</protein>
<gene>
    <name evidence="9" type="ORF">SAMN05216593_10964</name>
</gene>
<dbReference type="CDD" id="cd00082">
    <property type="entry name" value="HisKA"/>
    <property type="match status" value="1"/>
</dbReference>
<dbReference type="Pfam" id="PF07696">
    <property type="entry name" value="7TMR-DISMED2"/>
    <property type="match status" value="1"/>
</dbReference>
<proteinExistence type="predicted"/>
<dbReference type="AlphaFoldDB" id="A0A1M7PAK4"/>
<keyword evidence="6" id="KW-0902">Two-component regulatory system</keyword>
<dbReference type="InterPro" id="IPR003661">
    <property type="entry name" value="HisK_dim/P_dom"/>
</dbReference>
<dbReference type="EMBL" id="FRDA01000009">
    <property type="protein sequence ID" value="SHN13819.1"/>
    <property type="molecule type" value="Genomic_DNA"/>
</dbReference>
<evidence type="ECO:0000313" key="9">
    <source>
        <dbReference type="EMBL" id="SHN13819.1"/>
    </source>
</evidence>
<dbReference type="Gene3D" id="2.60.40.2380">
    <property type="match status" value="1"/>
</dbReference>
<feature type="domain" description="Histidine kinase" evidence="8">
    <location>
        <begin position="444"/>
        <end position="665"/>
    </location>
</feature>
<dbReference type="PRINTS" id="PR00344">
    <property type="entry name" value="BCTRLSENSOR"/>
</dbReference>
<dbReference type="InterPro" id="IPR005467">
    <property type="entry name" value="His_kinase_dom"/>
</dbReference>
<evidence type="ECO:0000256" key="2">
    <source>
        <dbReference type="ARBA" id="ARBA00012438"/>
    </source>
</evidence>
<dbReference type="InterPro" id="IPR011622">
    <property type="entry name" value="7TMR_DISM_rcpt_extracell_dom2"/>
</dbReference>
<feature type="transmembrane region" description="Helical" evidence="7">
    <location>
        <begin position="202"/>
        <end position="224"/>
    </location>
</feature>
<dbReference type="SMART" id="SM00387">
    <property type="entry name" value="HATPase_c"/>
    <property type="match status" value="1"/>
</dbReference>
<dbReference type="InterPro" id="IPR011623">
    <property type="entry name" value="7TMR_DISM_rcpt_extracell_dom1"/>
</dbReference>
<dbReference type="EC" id="2.7.13.3" evidence="2"/>
<dbReference type="CDD" id="cd16922">
    <property type="entry name" value="HATPase_EvgS-ArcB-TorS-like"/>
    <property type="match status" value="1"/>
</dbReference>
<evidence type="ECO:0000313" key="10">
    <source>
        <dbReference type="Proteomes" id="UP000183983"/>
    </source>
</evidence>
<evidence type="ECO:0000256" key="7">
    <source>
        <dbReference type="SAM" id="Phobius"/>
    </source>
</evidence>
<feature type="transmembrane region" description="Helical" evidence="7">
    <location>
        <begin position="325"/>
        <end position="347"/>
    </location>
</feature>
<dbReference type="SUPFAM" id="SSF47384">
    <property type="entry name" value="Homodimeric domain of signal transducing histidine kinase"/>
    <property type="match status" value="1"/>
</dbReference>
<evidence type="ECO:0000256" key="4">
    <source>
        <dbReference type="ARBA" id="ARBA00022679"/>
    </source>
</evidence>
<keyword evidence="4" id="KW-0808">Transferase</keyword>
<dbReference type="SUPFAM" id="SSF55874">
    <property type="entry name" value="ATPase domain of HSP90 chaperone/DNA topoisomerase II/histidine kinase"/>
    <property type="match status" value="1"/>
</dbReference>
<dbReference type="SMART" id="SM00388">
    <property type="entry name" value="HisKA"/>
    <property type="match status" value="1"/>
</dbReference>
<keyword evidence="7" id="KW-1133">Transmembrane helix</keyword>
<feature type="transmembrane region" description="Helical" evidence="7">
    <location>
        <begin position="269"/>
        <end position="287"/>
    </location>
</feature>
<dbReference type="Pfam" id="PF00512">
    <property type="entry name" value="HisKA"/>
    <property type="match status" value="1"/>
</dbReference>
<dbReference type="PANTHER" id="PTHR43047:SF64">
    <property type="entry name" value="HISTIDINE KINASE CONTAINING CHEY-HOMOLOGOUS RECEIVER DOMAIN AND PAS DOMAIN-RELATED"/>
    <property type="match status" value="1"/>
</dbReference>
<dbReference type="InterPro" id="IPR003594">
    <property type="entry name" value="HATPase_dom"/>
</dbReference>
<feature type="transmembrane region" description="Helical" evidence="7">
    <location>
        <begin position="354"/>
        <end position="375"/>
    </location>
</feature>
<evidence type="ECO:0000256" key="5">
    <source>
        <dbReference type="ARBA" id="ARBA00022777"/>
    </source>
</evidence>
<dbReference type="FunFam" id="3.30.565.10:FF:000010">
    <property type="entry name" value="Sensor histidine kinase RcsC"/>
    <property type="match status" value="1"/>
</dbReference>
<dbReference type="Gene3D" id="1.10.287.130">
    <property type="match status" value="1"/>
</dbReference>
<dbReference type="PANTHER" id="PTHR43047">
    <property type="entry name" value="TWO-COMPONENT HISTIDINE PROTEIN KINASE"/>
    <property type="match status" value="1"/>
</dbReference>
<dbReference type="GO" id="GO:0000155">
    <property type="term" value="F:phosphorelay sensor kinase activity"/>
    <property type="evidence" value="ECO:0007669"/>
    <property type="project" value="InterPro"/>
</dbReference>
<feature type="transmembrane region" description="Helical" evidence="7">
    <location>
        <begin position="299"/>
        <end position="319"/>
    </location>
</feature>